<dbReference type="Gene3D" id="3.30.497.10">
    <property type="entry name" value="Antithrombin, subunit I, domain 2"/>
    <property type="match status" value="1"/>
</dbReference>
<evidence type="ECO:0000313" key="3">
    <source>
        <dbReference type="EMBL" id="MBD2766717.1"/>
    </source>
</evidence>
<dbReference type="PANTHER" id="PTHR11461:SF211">
    <property type="entry name" value="GH10112P-RELATED"/>
    <property type="match status" value="1"/>
</dbReference>
<dbReference type="Pfam" id="PF00079">
    <property type="entry name" value="Serpin"/>
    <property type="match status" value="1"/>
</dbReference>
<evidence type="ECO:0000256" key="1">
    <source>
        <dbReference type="RuleBase" id="RU000411"/>
    </source>
</evidence>
<dbReference type="AlphaFoldDB" id="A0A927B9P3"/>
<dbReference type="InterPro" id="IPR042178">
    <property type="entry name" value="Serpin_sf_1"/>
</dbReference>
<dbReference type="SMART" id="SM00093">
    <property type="entry name" value="SERPIN"/>
    <property type="match status" value="1"/>
</dbReference>
<dbReference type="InterPro" id="IPR000215">
    <property type="entry name" value="Serpin_fam"/>
</dbReference>
<dbReference type="InterPro" id="IPR023795">
    <property type="entry name" value="Serpin_CS"/>
</dbReference>
<proteinExistence type="inferred from homology"/>
<keyword evidence="4" id="KW-1185">Reference proteome</keyword>
<reference evidence="3" key="1">
    <citation type="submission" date="2020-09" db="EMBL/GenBank/DDBJ databases">
        <authorList>
            <person name="Kim M.K."/>
        </authorList>
    </citation>
    <scope>NUCLEOTIDE SEQUENCE</scope>
    <source>
        <strain evidence="3">BT664</strain>
    </source>
</reference>
<feature type="domain" description="Serpin" evidence="2">
    <location>
        <begin position="21"/>
        <end position="395"/>
    </location>
</feature>
<dbReference type="PROSITE" id="PS00284">
    <property type="entry name" value="SERPIN"/>
    <property type="match status" value="1"/>
</dbReference>
<dbReference type="RefSeq" id="WP_191003547.1">
    <property type="nucleotide sequence ID" value="NZ_JACXAD010000002.1"/>
</dbReference>
<evidence type="ECO:0000259" key="2">
    <source>
        <dbReference type="SMART" id="SM00093"/>
    </source>
</evidence>
<dbReference type="InterPro" id="IPR036186">
    <property type="entry name" value="Serpin_sf"/>
</dbReference>
<dbReference type="GO" id="GO:0005615">
    <property type="term" value="C:extracellular space"/>
    <property type="evidence" value="ECO:0007669"/>
    <property type="project" value="InterPro"/>
</dbReference>
<comment type="caution">
    <text evidence="3">The sequence shown here is derived from an EMBL/GenBank/DDBJ whole genome shotgun (WGS) entry which is preliminary data.</text>
</comment>
<protein>
    <submittedName>
        <fullName evidence="3">Serpin family protein</fullName>
    </submittedName>
</protein>
<dbReference type="CDD" id="cd19588">
    <property type="entry name" value="serpin_miropin-like"/>
    <property type="match status" value="1"/>
</dbReference>
<comment type="similarity">
    <text evidence="1">Belongs to the serpin family.</text>
</comment>
<evidence type="ECO:0000313" key="4">
    <source>
        <dbReference type="Proteomes" id="UP000612233"/>
    </source>
</evidence>
<dbReference type="InterPro" id="IPR023796">
    <property type="entry name" value="Serpin_dom"/>
</dbReference>
<accession>A0A927B9P3</accession>
<sequence length="396" mass="42057">MSSLSPVQASASRTAQTTFSLALVRRVAQLSDNSTVVLSPLGILAALALVMSGAGGATQAALAETLFGSSQDSAASATGFADQLRQLLQPDSPEDGNPILHLATGMWMDHSFALAPAFANQARTLYQAEVARLPLAGPDAASTINSWVQQHTAGLIAEIVSAEVLAAPLLKVVLVNAVYFQARWASEFDPGDTQPGLFRRADGTAQPADLMRQVSREIGYLAGDGWQAVRLRYDGYPSDFSMLVFVPDEPSGLPAFLTTLNATSWDSWHAALKYPAQQLEVELTLPRFRIEWNGDLAPYLQQMGLTAPFAPTADFTAMGFQAGGGAIEQVIHKTFLAVDEQGTEAAAVTAIMWMGSASDTAPLRRVTVKADSPFFYAIVDDQSGSLLFAGTVGDLT</sequence>
<dbReference type="GO" id="GO:0004867">
    <property type="term" value="F:serine-type endopeptidase inhibitor activity"/>
    <property type="evidence" value="ECO:0007669"/>
    <property type="project" value="InterPro"/>
</dbReference>
<dbReference type="Proteomes" id="UP000612233">
    <property type="component" value="Unassembled WGS sequence"/>
</dbReference>
<gene>
    <name evidence="3" type="ORF">IC235_02285</name>
</gene>
<organism evidence="3 4">
    <name type="scientific">Hymenobacter montanus</name>
    <dbReference type="NCBI Taxonomy" id="2771359"/>
    <lineage>
        <taxon>Bacteria</taxon>
        <taxon>Pseudomonadati</taxon>
        <taxon>Bacteroidota</taxon>
        <taxon>Cytophagia</taxon>
        <taxon>Cytophagales</taxon>
        <taxon>Hymenobacteraceae</taxon>
        <taxon>Hymenobacter</taxon>
    </lineage>
</organism>
<dbReference type="Gene3D" id="2.30.39.10">
    <property type="entry name" value="Alpha-1-antitrypsin, domain 1"/>
    <property type="match status" value="1"/>
</dbReference>
<dbReference type="SUPFAM" id="SSF56574">
    <property type="entry name" value="Serpins"/>
    <property type="match status" value="1"/>
</dbReference>
<dbReference type="PANTHER" id="PTHR11461">
    <property type="entry name" value="SERINE PROTEASE INHIBITOR, SERPIN"/>
    <property type="match status" value="1"/>
</dbReference>
<name>A0A927B9P3_9BACT</name>
<dbReference type="EMBL" id="JACXAD010000002">
    <property type="protein sequence ID" value="MBD2766717.1"/>
    <property type="molecule type" value="Genomic_DNA"/>
</dbReference>
<dbReference type="InterPro" id="IPR042185">
    <property type="entry name" value="Serpin_sf_2"/>
</dbReference>